<evidence type="ECO:0000313" key="3">
    <source>
        <dbReference type="Proteomes" id="UP000738349"/>
    </source>
</evidence>
<gene>
    <name evidence="2" type="ORF">EDB81DRAFT_797948</name>
</gene>
<evidence type="ECO:0000259" key="1">
    <source>
        <dbReference type="Pfam" id="PF09825"/>
    </source>
</evidence>
<dbReference type="SUPFAM" id="SSF52317">
    <property type="entry name" value="Class I glutamine amidotransferase-like"/>
    <property type="match status" value="1"/>
</dbReference>
<name>A0A9P9J4X8_9HYPO</name>
<accession>A0A9P9J4X8</accession>
<sequence>MRNTLLATMVTVAGAIAPTDSSSKALVYRGPAACPGCPEAIAKLLKSSPWEFHVTYAGPDEDVDVDENSLKGVQVYAQAGGPDLDDAWKRVKKYNGSLHDFVSSGGHYMGFCLGAYLAGNSPGFGLLPRGADAIDERSQHGAQVSSEKDTVIQVDWTFSSGSTEKNRWVYFQDGAAITGLNKTFKSEGHGRVIATYSKNGDVAASVTPYGKGWVGLVGPHPEATSDWYSEYGIKNPDGIKFDMGYDFITATLNGGQFNVSQSATTSTRQAGDTPMSTAAAVGRGHLNPLAWLY</sequence>
<keyword evidence="3" id="KW-1185">Reference proteome</keyword>
<dbReference type="Pfam" id="PF09825">
    <property type="entry name" value="BPL_N"/>
    <property type="match status" value="1"/>
</dbReference>
<evidence type="ECO:0000313" key="2">
    <source>
        <dbReference type="EMBL" id="KAH7142151.1"/>
    </source>
</evidence>
<dbReference type="EMBL" id="JAGMUV010000010">
    <property type="protein sequence ID" value="KAH7142151.1"/>
    <property type="molecule type" value="Genomic_DNA"/>
</dbReference>
<dbReference type="Proteomes" id="UP000738349">
    <property type="component" value="Unassembled WGS sequence"/>
</dbReference>
<proteinExistence type="predicted"/>
<feature type="domain" description="Biotin-protein ligase N-terminal" evidence="1">
    <location>
        <begin position="78"/>
        <end position="123"/>
    </location>
</feature>
<dbReference type="OrthoDB" id="10250105at2759"/>
<dbReference type="InterPro" id="IPR019197">
    <property type="entry name" value="Biotin-prot_ligase_N"/>
</dbReference>
<reference evidence="2" key="1">
    <citation type="journal article" date="2021" name="Nat. Commun.">
        <title>Genetic determinants of endophytism in the Arabidopsis root mycobiome.</title>
        <authorList>
            <person name="Mesny F."/>
            <person name="Miyauchi S."/>
            <person name="Thiergart T."/>
            <person name="Pickel B."/>
            <person name="Atanasova L."/>
            <person name="Karlsson M."/>
            <person name="Huettel B."/>
            <person name="Barry K.W."/>
            <person name="Haridas S."/>
            <person name="Chen C."/>
            <person name="Bauer D."/>
            <person name="Andreopoulos W."/>
            <person name="Pangilinan J."/>
            <person name="LaButti K."/>
            <person name="Riley R."/>
            <person name="Lipzen A."/>
            <person name="Clum A."/>
            <person name="Drula E."/>
            <person name="Henrissat B."/>
            <person name="Kohler A."/>
            <person name="Grigoriev I.V."/>
            <person name="Martin F.M."/>
            <person name="Hacquard S."/>
        </authorList>
    </citation>
    <scope>NUCLEOTIDE SEQUENCE</scope>
    <source>
        <strain evidence="2">MPI-CAGE-AT-0147</strain>
    </source>
</reference>
<dbReference type="AlphaFoldDB" id="A0A9P9J4X8"/>
<organism evidence="2 3">
    <name type="scientific">Dactylonectria macrodidyma</name>
    <dbReference type="NCBI Taxonomy" id="307937"/>
    <lineage>
        <taxon>Eukaryota</taxon>
        <taxon>Fungi</taxon>
        <taxon>Dikarya</taxon>
        <taxon>Ascomycota</taxon>
        <taxon>Pezizomycotina</taxon>
        <taxon>Sordariomycetes</taxon>
        <taxon>Hypocreomycetidae</taxon>
        <taxon>Hypocreales</taxon>
        <taxon>Nectriaceae</taxon>
        <taxon>Dactylonectria</taxon>
    </lineage>
</organism>
<dbReference type="InterPro" id="IPR029062">
    <property type="entry name" value="Class_I_gatase-like"/>
</dbReference>
<protein>
    <recommendedName>
        <fullName evidence="1">Biotin-protein ligase N-terminal domain-containing protein</fullName>
    </recommendedName>
</protein>
<comment type="caution">
    <text evidence="2">The sequence shown here is derived from an EMBL/GenBank/DDBJ whole genome shotgun (WGS) entry which is preliminary data.</text>
</comment>